<dbReference type="GO" id="GO:0007004">
    <property type="term" value="P:telomere maintenance via telomerase"/>
    <property type="evidence" value="ECO:0007669"/>
    <property type="project" value="TreeGrafter"/>
</dbReference>
<keyword evidence="1" id="KW-0808">Transferase</keyword>
<sequence>MQIVDFAIWCLFKRSTTHRPSHLLCHGFERGAYSNRRRDDGYEPACSIPGLLERYPNSQVKELKAPTWCRLHALLGPGGDRLMVELLLDCSIFLPVEGNSGNLYQLSGFPLSDLKIENTSEPRSIPTMLPLETPVQKCRLKAENRQPGAITFVRSRMLYARAALNAKGGVRFGMRHIHVLNRYPNLQNEEQVVHIMRYVFPRQFGLHNVFTSKVEARETAMPFRDYTLREKDIYNSMCQKLGTRKKDPQELERWKSRTPKRLRGAARTLIKKMRILHKRCSYMELLRHYCPIKRCHQSQNGDNLYDGRAIILMPPSQRHVILISAPPKANVIKLDKHVSQTWHVIQHMFLPSAVPSLPK</sequence>
<dbReference type="GO" id="GO:0000333">
    <property type="term" value="C:telomerase catalytic core complex"/>
    <property type="evidence" value="ECO:0007669"/>
    <property type="project" value="TreeGrafter"/>
</dbReference>
<dbReference type="PANTHER" id="PTHR12066:SF0">
    <property type="entry name" value="TELOMERASE REVERSE TRANSCRIPTASE"/>
    <property type="match status" value="1"/>
</dbReference>
<dbReference type="GO" id="GO:0042162">
    <property type="term" value="F:telomeric DNA binding"/>
    <property type="evidence" value="ECO:0007669"/>
    <property type="project" value="TreeGrafter"/>
</dbReference>
<evidence type="ECO:0000313" key="2">
    <source>
        <dbReference type="EMBL" id="KAF2854627.1"/>
    </source>
</evidence>
<dbReference type="GO" id="GO:0046872">
    <property type="term" value="F:metal ion binding"/>
    <property type="evidence" value="ECO:0007669"/>
    <property type="project" value="UniProtKB-KW"/>
</dbReference>
<gene>
    <name evidence="2" type="ORF">T440DRAFT_239438</name>
</gene>
<keyword evidence="1" id="KW-0158">Chromosome</keyword>
<proteinExistence type="inferred from homology"/>
<evidence type="ECO:0000256" key="1">
    <source>
        <dbReference type="RuleBase" id="RU365061"/>
    </source>
</evidence>
<dbReference type="PANTHER" id="PTHR12066">
    <property type="entry name" value="TELOMERASE REVERSE TRANSCRIPTASE"/>
    <property type="match status" value="1"/>
</dbReference>
<protein>
    <recommendedName>
        <fullName evidence="1">Telomerase reverse transcriptase</fullName>
        <ecNumber evidence="1">2.7.7.49</ecNumber>
    </recommendedName>
    <alternativeName>
        <fullName evidence="1">Telomerase catalytic subunit</fullName>
    </alternativeName>
</protein>
<comment type="catalytic activity">
    <reaction evidence="1">
        <text>DNA(n) + a 2'-deoxyribonucleoside 5'-triphosphate = DNA(n+1) + diphosphate</text>
        <dbReference type="Rhea" id="RHEA:22508"/>
        <dbReference type="Rhea" id="RHEA-COMP:17339"/>
        <dbReference type="Rhea" id="RHEA-COMP:17340"/>
        <dbReference type="ChEBI" id="CHEBI:33019"/>
        <dbReference type="ChEBI" id="CHEBI:61560"/>
        <dbReference type="ChEBI" id="CHEBI:173112"/>
        <dbReference type="EC" id="2.7.7.49"/>
    </reaction>
</comment>
<comment type="subcellular location">
    <subcellularLocation>
        <location evidence="1">Nucleus</location>
    </subcellularLocation>
    <subcellularLocation>
        <location evidence="1">Chromosome</location>
        <location evidence="1">Telomere</location>
    </subcellularLocation>
</comment>
<dbReference type="EC" id="2.7.7.49" evidence="1"/>
<dbReference type="OrthoDB" id="289721at2759"/>
<comment type="function">
    <text evidence="1">Telomerase is a ribonucleoprotein enzyme essential for the replication of chromosome termini in most eukaryotes. It elongates telomeres. It is a reverse transcriptase that adds simple sequence repeats to chromosome ends by copying a template sequence within the RNA component of the enzyme.</text>
</comment>
<dbReference type="GO" id="GO:0000781">
    <property type="term" value="C:chromosome, telomeric region"/>
    <property type="evidence" value="ECO:0007669"/>
    <property type="project" value="UniProtKB-SubCell"/>
</dbReference>
<keyword evidence="1" id="KW-0695">RNA-directed DNA polymerase</keyword>
<dbReference type="EMBL" id="MU006292">
    <property type="protein sequence ID" value="KAF2854627.1"/>
    <property type="molecule type" value="Genomic_DNA"/>
</dbReference>
<keyword evidence="1" id="KW-0548">Nucleotidyltransferase</keyword>
<name>A0A6A7BIN3_9PLEO</name>
<evidence type="ECO:0000313" key="3">
    <source>
        <dbReference type="Proteomes" id="UP000799423"/>
    </source>
</evidence>
<dbReference type="InterPro" id="IPR003545">
    <property type="entry name" value="Telomerase_RT"/>
</dbReference>
<dbReference type="GO" id="GO:0070034">
    <property type="term" value="F:telomerase RNA binding"/>
    <property type="evidence" value="ECO:0007669"/>
    <property type="project" value="TreeGrafter"/>
</dbReference>
<keyword evidence="1" id="KW-0460">Magnesium</keyword>
<dbReference type="Gene3D" id="1.10.132.70">
    <property type="match status" value="1"/>
</dbReference>
<keyword evidence="1" id="KW-0479">Metal-binding</keyword>
<keyword evidence="1" id="KW-0779">Telomere</keyword>
<reference evidence="2" key="1">
    <citation type="submission" date="2020-01" db="EMBL/GenBank/DDBJ databases">
        <authorList>
            <consortium name="DOE Joint Genome Institute"/>
            <person name="Haridas S."/>
            <person name="Albert R."/>
            <person name="Binder M."/>
            <person name="Bloem J."/>
            <person name="Labutti K."/>
            <person name="Salamov A."/>
            <person name="Andreopoulos B."/>
            <person name="Baker S.E."/>
            <person name="Barry K."/>
            <person name="Bills G."/>
            <person name="Bluhm B.H."/>
            <person name="Cannon C."/>
            <person name="Castanera R."/>
            <person name="Culley D.E."/>
            <person name="Daum C."/>
            <person name="Ezra D."/>
            <person name="Gonzalez J.B."/>
            <person name="Henrissat B."/>
            <person name="Kuo A."/>
            <person name="Liang C."/>
            <person name="Lipzen A."/>
            <person name="Lutzoni F."/>
            <person name="Magnuson J."/>
            <person name="Mondo S."/>
            <person name="Nolan M."/>
            <person name="Ohm R."/>
            <person name="Pangilinan J."/>
            <person name="Park H.-J."/>
            <person name="Ramirez L."/>
            <person name="Alfaro M."/>
            <person name="Sun H."/>
            <person name="Tritt A."/>
            <person name="Yoshinaga Y."/>
            <person name="Zwiers L.-H."/>
            <person name="Turgeon B.G."/>
            <person name="Goodwin S.B."/>
            <person name="Spatafora J.W."/>
            <person name="Crous P.W."/>
            <person name="Grigoriev I.V."/>
        </authorList>
    </citation>
    <scope>NUCLEOTIDE SEQUENCE</scope>
    <source>
        <strain evidence="2">IPT5</strain>
    </source>
</reference>
<dbReference type="GO" id="GO:0003720">
    <property type="term" value="F:telomerase activity"/>
    <property type="evidence" value="ECO:0007669"/>
    <property type="project" value="InterPro"/>
</dbReference>
<dbReference type="AlphaFoldDB" id="A0A6A7BIN3"/>
<keyword evidence="3" id="KW-1185">Reference proteome</keyword>
<organism evidence="2 3">
    <name type="scientific">Plenodomus tracheiphilus IPT5</name>
    <dbReference type="NCBI Taxonomy" id="1408161"/>
    <lineage>
        <taxon>Eukaryota</taxon>
        <taxon>Fungi</taxon>
        <taxon>Dikarya</taxon>
        <taxon>Ascomycota</taxon>
        <taxon>Pezizomycotina</taxon>
        <taxon>Dothideomycetes</taxon>
        <taxon>Pleosporomycetidae</taxon>
        <taxon>Pleosporales</taxon>
        <taxon>Pleosporineae</taxon>
        <taxon>Leptosphaeriaceae</taxon>
        <taxon>Plenodomus</taxon>
    </lineage>
</organism>
<dbReference type="Proteomes" id="UP000799423">
    <property type="component" value="Unassembled WGS sequence"/>
</dbReference>
<accession>A0A6A7BIN3</accession>
<keyword evidence="1" id="KW-0539">Nucleus</keyword>
<comment type="similarity">
    <text evidence="1">Belongs to the reverse transcriptase family. Telomerase subfamily.</text>
</comment>